<proteinExistence type="inferred from homology"/>
<accession>A0AA36NK00</accession>
<dbReference type="PROSITE" id="PS51767">
    <property type="entry name" value="PEPTIDASE_A1"/>
    <property type="match status" value="1"/>
</dbReference>
<keyword evidence="6" id="KW-0472">Membrane</keyword>
<evidence type="ECO:0000313" key="9">
    <source>
        <dbReference type="Proteomes" id="UP001178507"/>
    </source>
</evidence>
<feature type="transmembrane region" description="Helical" evidence="6">
    <location>
        <begin position="272"/>
        <end position="289"/>
    </location>
</feature>
<keyword evidence="9" id="KW-1185">Reference proteome</keyword>
<dbReference type="PANTHER" id="PTHR47966:SF51">
    <property type="entry name" value="BETA-SITE APP-CLEAVING ENZYME, ISOFORM A-RELATED"/>
    <property type="match status" value="1"/>
</dbReference>
<dbReference type="InterPro" id="IPR001969">
    <property type="entry name" value="Aspartic_peptidase_AS"/>
</dbReference>
<dbReference type="PRINTS" id="PR00792">
    <property type="entry name" value="PEPSIN"/>
</dbReference>
<dbReference type="PANTHER" id="PTHR47966">
    <property type="entry name" value="BETA-SITE APP-CLEAVING ENZYME, ISOFORM A-RELATED"/>
    <property type="match status" value="1"/>
</dbReference>
<dbReference type="EMBL" id="CAUJNA010003580">
    <property type="protein sequence ID" value="CAJ1405338.1"/>
    <property type="molecule type" value="Genomic_DNA"/>
</dbReference>
<evidence type="ECO:0000256" key="4">
    <source>
        <dbReference type="ARBA" id="ARBA00022801"/>
    </source>
</evidence>
<evidence type="ECO:0000256" key="2">
    <source>
        <dbReference type="ARBA" id="ARBA00022670"/>
    </source>
</evidence>
<evidence type="ECO:0000256" key="3">
    <source>
        <dbReference type="ARBA" id="ARBA00022750"/>
    </source>
</evidence>
<name>A0AA36NK00_9DINO</name>
<organism evidence="8 9">
    <name type="scientific">Effrenium voratum</name>
    <dbReference type="NCBI Taxonomy" id="2562239"/>
    <lineage>
        <taxon>Eukaryota</taxon>
        <taxon>Sar</taxon>
        <taxon>Alveolata</taxon>
        <taxon>Dinophyceae</taxon>
        <taxon>Suessiales</taxon>
        <taxon>Symbiodiniaceae</taxon>
        <taxon>Effrenium</taxon>
    </lineage>
</organism>
<comment type="caution">
    <text evidence="8">The sequence shown here is derived from an EMBL/GenBank/DDBJ whole genome shotgun (WGS) entry which is preliminary data.</text>
</comment>
<dbReference type="SUPFAM" id="SSF50630">
    <property type="entry name" value="Acid proteases"/>
    <property type="match status" value="1"/>
</dbReference>
<keyword evidence="3 5" id="KW-0064">Aspartyl protease</keyword>
<dbReference type="InterPro" id="IPR036514">
    <property type="entry name" value="SGNH_hydro_sf"/>
</dbReference>
<evidence type="ECO:0000313" key="8">
    <source>
        <dbReference type="EMBL" id="CAJ1405338.1"/>
    </source>
</evidence>
<dbReference type="GO" id="GO:0006508">
    <property type="term" value="P:proteolysis"/>
    <property type="evidence" value="ECO:0007669"/>
    <property type="project" value="UniProtKB-KW"/>
</dbReference>
<sequence length="817" mass="88837">MSHGVAVSTEVVQISLQRHRRPTERRWPAKTWLLPGFSWGPPWQWQPKIWQPQARRPTSSLRRVHLQDLGDLQYIAEVSIGSSSSTFRLILDTGSSDLWVSGEQFIPSLSDTWTPLPQAGLVKLDYGQGEVEGIVGVDKACLLAKPVPLCVEQEFLVAKQVSDLSLNTFDGILGLGLPGLSHANQDFVQSLARSYREVQCFSFSLNREDSKSFALFGPCAKLLRKAAKETHLPEEQAALLSVQRLFGFARGWWLVSLAISCDGTRIWQGPDMYSICGLEVAALLLLSLYPGRRSSRGQSSDCRKRVCNACFALCSFFQALVLMLLLIALLVLLAPMVVNAFQSKVLVALDTGTSLIVIPTENFQQVADAMFGLRLRDSCVLSNSELLCACEVAAEAKALDFHLGDVRLSLHPLQMFANVNAEILGDQPACRSGLATQDLRFWILGDVFLSRSAPRGVRSMRVLRSEPKEKRCAVRRWPSATGRGLRILIYGDSLTAGAPSMVPFAQELHRALEGGAGAESCEVETTACGLCASTALQMLAVLEEPYVVDALGGSWGSGLVHLAKEASLAIIMAGTNDLASPAPAGDVSKAIQGMHVACHRVGVPTVALGVPDAGGRFIRRLGQALPTKRRAVNAALAVWAREGFEDGTRPELFINTSALLPHGPRSRRAGHWERDGVHFTAQGAEALGARLARILRPLVQRPCPGWLRQQTPWWCGWLPAKRKSLLANGKAASRLEADALVKTAADGPIPSLDAFLEALDLDEAEPAEPEAYCMDLAGEAAETIQSYFRLLALPLAAARLDARSREDGELEQRLLAT</sequence>
<gene>
    <name evidence="8" type="ORF">EVOR1521_LOCUS27577</name>
</gene>
<dbReference type="Gene3D" id="2.40.70.10">
    <property type="entry name" value="Acid Proteases"/>
    <property type="match status" value="2"/>
</dbReference>
<dbReference type="SUPFAM" id="SSF52266">
    <property type="entry name" value="SGNH hydrolase"/>
    <property type="match status" value="1"/>
</dbReference>
<feature type="transmembrane region" description="Helical" evidence="6">
    <location>
        <begin position="310"/>
        <end position="334"/>
    </location>
</feature>
<keyword evidence="6" id="KW-1133">Transmembrane helix</keyword>
<keyword evidence="4 5" id="KW-0378">Hydrolase</keyword>
<protein>
    <recommendedName>
        <fullName evidence="7">Peptidase A1 domain-containing protein</fullName>
    </recommendedName>
</protein>
<dbReference type="Pfam" id="PF00026">
    <property type="entry name" value="Asp"/>
    <property type="match status" value="2"/>
</dbReference>
<dbReference type="InterPro" id="IPR001461">
    <property type="entry name" value="Aspartic_peptidase_A1"/>
</dbReference>
<evidence type="ECO:0000256" key="1">
    <source>
        <dbReference type="ARBA" id="ARBA00007447"/>
    </source>
</evidence>
<comment type="similarity">
    <text evidence="1 5">Belongs to the peptidase A1 family.</text>
</comment>
<feature type="domain" description="Peptidase A1" evidence="7">
    <location>
        <begin position="74"/>
        <end position="466"/>
    </location>
</feature>
<dbReference type="InterPro" id="IPR033121">
    <property type="entry name" value="PEPTIDASE_A1"/>
</dbReference>
<evidence type="ECO:0000256" key="6">
    <source>
        <dbReference type="SAM" id="Phobius"/>
    </source>
</evidence>
<dbReference type="InterPro" id="IPR013830">
    <property type="entry name" value="SGNH_hydro"/>
</dbReference>
<dbReference type="PROSITE" id="PS00141">
    <property type="entry name" value="ASP_PROTEASE"/>
    <property type="match status" value="2"/>
</dbReference>
<dbReference type="CDD" id="cd00229">
    <property type="entry name" value="SGNH_hydrolase"/>
    <property type="match status" value="1"/>
</dbReference>
<evidence type="ECO:0000256" key="5">
    <source>
        <dbReference type="RuleBase" id="RU000454"/>
    </source>
</evidence>
<reference evidence="8" key="1">
    <citation type="submission" date="2023-08" db="EMBL/GenBank/DDBJ databases">
        <authorList>
            <person name="Chen Y."/>
            <person name="Shah S."/>
            <person name="Dougan E. K."/>
            <person name="Thang M."/>
            <person name="Chan C."/>
        </authorList>
    </citation>
    <scope>NUCLEOTIDE SEQUENCE</scope>
</reference>
<evidence type="ECO:0000259" key="7">
    <source>
        <dbReference type="PROSITE" id="PS51767"/>
    </source>
</evidence>
<dbReference type="GO" id="GO:0004190">
    <property type="term" value="F:aspartic-type endopeptidase activity"/>
    <property type="evidence" value="ECO:0007669"/>
    <property type="project" value="UniProtKB-KW"/>
</dbReference>
<dbReference type="Proteomes" id="UP001178507">
    <property type="component" value="Unassembled WGS sequence"/>
</dbReference>
<dbReference type="Pfam" id="PF13472">
    <property type="entry name" value="Lipase_GDSL_2"/>
    <property type="match status" value="1"/>
</dbReference>
<dbReference type="Gene3D" id="3.40.50.1110">
    <property type="entry name" value="SGNH hydrolase"/>
    <property type="match status" value="1"/>
</dbReference>
<keyword evidence="6" id="KW-0812">Transmembrane</keyword>
<dbReference type="InterPro" id="IPR021109">
    <property type="entry name" value="Peptidase_aspartic_dom_sf"/>
</dbReference>
<keyword evidence="2 5" id="KW-0645">Protease</keyword>
<dbReference type="AlphaFoldDB" id="A0AA36NK00"/>